<accession>A0A9W6Z865</accession>
<sequence>MNGKEDDPGAWEGIELQEERVVAIRWSGRKLGGVLNGKLLKKLDKLKVLDLHGNSIGGSIPTQLEELEELEELQVQQNQMEGTLTLTKLENLRVCEVLNWDSNQSEGNNFNTVNLPRRFKAQMERHLLRVCAQKLGKDPVEWLEDGQGPDGKTSTPWKGITYWPSYWSSGEVQNRVKGVDWYHCELKGSEIPKEFGEFEML</sequence>
<evidence type="ECO:0000313" key="2">
    <source>
        <dbReference type="Proteomes" id="UP001165082"/>
    </source>
</evidence>
<proteinExistence type="predicted"/>
<comment type="caution">
    <text evidence="1">The sequence shown here is derived from an EMBL/GenBank/DDBJ whole genome shotgun (WGS) entry which is preliminary data.</text>
</comment>
<keyword evidence="2" id="KW-1185">Reference proteome</keyword>
<organism evidence="1 2">
    <name type="scientific">Triparma retinervis</name>
    <dbReference type="NCBI Taxonomy" id="2557542"/>
    <lineage>
        <taxon>Eukaryota</taxon>
        <taxon>Sar</taxon>
        <taxon>Stramenopiles</taxon>
        <taxon>Ochrophyta</taxon>
        <taxon>Bolidophyceae</taxon>
        <taxon>Parmales</taxon>
        <taxon>Triparmaceae</taxon>
        <taxon>Triparma</taxon>
    </lineage>
</organism>
<protein>
    <submittedName>
        <fullName evidence="1">Uncharacterized protein</fullName>
    </submittedName>
</protein>
<feature type="non-terminal residue" evidence="1">
    <location>
        <position position="201"/>
    </location>
</feature>
<evidence type="ECO:0000313" key="1">
    <source>
        <dbReference type="EMBL" id="GMH46358.1"/>
    </source>
</evidence>
<dbReference type="InterPro" id="IPR050994">
    <property type="entry name" value="At_inactive_RLKs"/>
</dbReference>
<dbReference type="Gene3D" id="3.80.10.10">
    <property type="entry name" value="Ribonuclease Inhibitor"/>
    <property type="match status" value="1"/>
</dbReference>
<dbReference type="InterPro" id="IPR032675">
    <property type="entry name" value="LRR_dom_sf"/>
</dbReference>
<dbReference type="EMBL" id="BRXZ01004276">
    <property type="protein sequence ID" value="GMH46358.1"/>
    <property type="molecule type" value="Genomic_DNA"/>
</dbReference>
<name>A0A9W6Z865_9STRA</name>
<dbReference type="Pfam" id="PF00560">
    <property type="entry name" value="LRR_1"/>
    <property type="match status" value="1"/>
</dbReference>
<dbReference type="Proteomes" id="UP001165082">
    <property type="component" value="Unassembled WGS sequence"/>
</dbReference>
<gene>
    <name evidence="1" type="ORF">TrRE_jg7002</name>
</gene>
<dbReference type="InterPro" id="IPR001611">
    <property type="entry name" value="Leu-rich_rpt"/>
</dbReference>
<dbReference type="PANTHER" id="PTHR48010:SF8">
    <property type="entry name" value="OS08G0117700 PROTEIN"/>
    <property type="match status" value="1"/>
</dbReference>
<reference evidence="1" key="1">
    <citation type="submission" date="2022-07" db="EMBL/GenBank/DDBJ databases">
        <title>Genome analysis of Parmales, a sister group of diatoms, reveals the evolutionary specialization of diatoms from phago-mixotrophs to photoautotrophs.</title>
        <authorList>
            <person name="Ban H."/>
            <person name="Sato S."/>
            <person name="Yoshikawa S."/>
            <person name="Kazumasa Y."/>
            <person name="Nakamura Y."/>
            <person name="Ichinomiya M."/>
            <person name="Saitoh K."/>
            <person name="Sato N."/>
            <person name="Blanc-Mathieu R."/>
            <person name="Endo H."/>
            <person name="Kuwata A."/>
            <person name="Ogata H."/>
        </authorList>
    </citation>
    <scope>NUCLEOTIDE SEQUENCE</scope>
</reference>
<dbReference type="PANTHER" id="PTHR48010">
    <property type="entry name" value="OS05G0588300 PROTEIN"/>
    <property type="match status" value="1"/>
</dbReference>
<dbReference type="AlphaFoldDB" id="A0A9W6Z865"/>
<dbReference type="SUPFAM" id="SSF52058">
    <property type="entry name" value="L domain-like"/>
    <property type="match status" value="1"/>
</dbReference>